<dbReference type="GO" id="GO:0046872">
    <property type="term" value="F:metal ion binding"/>
    <property type="evidence" value="ECO:0007669"/>
    <property type="project" value="InterPro"/>
</dbReference>
<gene>
    <name evidence="2" type="ordered locus">Kfla_5512</name>
</gene>
<dbReference type="Gene3D" id="1.20.120.450">
    <property type="entry name" value="dinb family like domain"/>
    <property type="match status" value="1"/>
</dbReference>
<dbReference type="InterPro" id="IPR017517">
    <property type="entry name" value="Maleyloyr_isom"/>
</dbReference>
<dbReference type="Pfam" id="PF11716">
    <property type="entry name" value="MDMPI_N"/>
    <property type="match status" value="1"/>
</dbReference>
<evidence type="ECO:0000313" key="2">
    <source>
        <dbReference type="EMBL" id="ADB34522.1"/>
    </source>
</evidence>
<organism evidence="2 3">
    <name type="scientific">Kribbella flavida (strain DSM 17836 / JCM 10339 / NBRC 14399)</name>
    <dbReference type="NCBI Taxonomy" id="479435"/>
    <lineage>
        <taxon>Bacteria</taxon>
        <taxon>Bacillati</taxon>
        <taxon>Actinomycetota</taxon>
        <taxon>Actinomycetes</taxon>
        <taxon>Propionibacteriales</taxon>
        <taxon>Kribbellaceae</taxon>
        <taxon>Kribbella</taxon>
    </lineage>
</organism>
<keyword evidence="3" id="KW-1185">Reference proteome</keyword>
<protein>
    <recommendedName>
        <fullName evidence="1">Mycothiol-dependent maleylpyruvate isomerase metal-binding domain-containing protein</fullName>
    </recommendedName>
</protein>
<dbReference type="KEGG" id="kfl:Kfla_5512"/>
<dbReference type="InterPro" id="IPR036527">
    <property type="entry name" value="SCP2_sterol-bd_dom_sf"/>
</dbReference>
<dbReference type="InterPro" id="IPR024344">
    <property type="entry name" value="MDMPI_metal-binding"/>
</dbReference>
<dbReference type="EMBL" id="CP001736">
    <property type="protein sequence ID" value="ADB34522.1"/>
    <property type="molecule type" value="Genomic_DNA"/>
</dbReference>
<name>D2PN38_KRIFD</name>
<dbReference type="RefSeq" id="WP_012923076.1">
    <property type="nucleotide sequence ID" value="NC_013729.1"/>
</dbReference>
<dbReference type="SUPFAM" id="SSF55718">
    <property type="entry name" value="SCP-like"/>
    <property type="match status" value="1"/>
</dbReference>
<dbReference type="eggNOG" id="ENOG5031RF6">
    <property type="taxonomic scope" value="Bacteria"/>
</dbReference>
<dbReference type="SUPFAM" id="SSF109854">
    <property type="entry name" value="DinB/YfiT-like putative metalloenzymes"/>
    <property type="match status" value="1"/>
</dbReference>
<dbReference type="Proteomes" id="UP000007967">
    <property type="component" value="Chromosome"/>
</dbReference>
<dbReference type="NCBIfam" id="TIGR03083">
    <property type="entry name" value="maleylpyruvate isomerase family mycothiol-dependent enzyme"/>
    <property type="match status" value="1"/>
</dbReference>
<dbReference type="STRING" id="479435.Kfla_5512"/>
<sequence length="219" mass="24164">MLRPEVPVAVERLNEVLAGVDDDLVRAPSALPGWSRAHVIAHLANFSDAMTRQVEQALAGRLVEFYDGGRPARDAAIEAGARRSAEELRNHAKRATAELLAAWQRVDDWSRPVKHRDGTLADTVYTGWRELEVHTADLALAPTTDDWSEAFCLHLLEFLQPRVPEGVRLVLQTPDVHWAHGSGTDTVVAGRLTDVTAWMAGRRPRGPLTGDLPELAPWP</sequence>
<proteinExistence type="predicted"/>
<accession>D2PN38</accession>
<feature type="domain" description="Mycothiol-dependent maleylpyruvate isomerase metal-binding" evidence="1">
    <location>
        <begin position="9"/>
        <end position="139"/>
    </location>
</feature>
<evidence type="ECO:0000313" key="3">
    <source>
        <dbReference type="Proteomes" id="UP000007967"/>
    </source>
</evidence>
<dbReference type="HOGENOM" id="CLU_077935_0_0_11"/>
<reference evidence="2 3" key="2">
    <citation type="journal article" date="2010" name="Stand. Genomic Sci.">
        <title>Complete genome sequence of Kribbella flavida type strain (IFO 14399).</title>
        <authorList>
            <person name="Pukall R."/>
            <person name="Lapidus A."/>
            <person name="Glavina Del Rio T."/>
            <person name="Copeland A."/>
            <person name="Tice H."/>
            <person name="Cheng J.-F."/>
            <person name="Lucas S."/>
            <person name="Chen F."/>
            <person name="Nolan M."/>
            <person name="LaButti K."/>
            <person name="Pati A."/>
            <person name="Ivanova N."/>
            <person name="Mavrommatis K."/>
            <person name="Mikhailova N."/>
            <person name="Pitluck S."/>
            <person name="Bruce D."/>
            <person name="Goodwin L."/>
            <person name="Land M."/>
            <person name="Hauser L."/>
            <person name="Chang Y.-J."/>
            <person name="Jeffries C.D."/>
            <person name="Chen A."/>
            <person name="Palaniappan K."/>
            <person name="Chain P."/>
            <person name="Rohde M."/>
            <person name="Goeker M."/>
            <person name="Bristow J."/>
            <person name="Eisen J.A."/>
            <person name="Markowitz V."/>
            <person name="Hugenholtz P."/>
            <person name="Kyrpides N.C."/>
            <person name="Klenk H.-P."/>
            <person name="Brettin T."/>
        </authorList>
    </citation>
    <scope>NUCLEOTIDE SEQUENCE [LARGE SCALE GENOMIC DNA]</scope>
    <source>
        <strain evidence="3">DSM 17836 / JCM 10339 / NBRC 14399</strain>
    </source>
</reference>
<dbReference type="InterPro" id="IPR034660">
    <property type="entry name" value="DinB/YfiT-like"/>
</dbReference>
<reference evidence="3" key="1">
    <citation type="submission" date="2009-09" db="EMBL/GenBank/DDBJ databases">
        <title>The complete genome of Kribbella flavida DSM 17836.</title>
        <authorList>
            <consortium name="US DOE Joint Genome Institute (JGI-PGF)"/>
            <person name="Lucas S."/>
            <person name="Copeland A."/>
            <person name="Lapidus A."/>
            <person name="Glavina del Rio T."/>
            <person name="Dalin E."/>
            <person name="Tice H."/>
            <person name="Bruce D."/>
            <person name="Goodwin L."/>
            <person name="Pitluck S."/>
            <person name="Kyrpides N."/>
            <person name="Mavromatis K."/>
            <person name="Ivanova N."/>
            <person name="Saunders E."/>
            <person name="Brettin T."/>
            <person name="Detter J.C."/>
            <person name="Han C."/>
            <person name="Larimer F."/>
            <person name="Land M."/>
            <person name="Hauser L."/>
            <person name="Markowitz V."/>
            <person name="Cheng J.-F."/>
            <person name="Hugenholtz P."/>
            <person name="Woyke T."/>
            <person name="Wu D."/>
            <person name="Pukall R."/>
            <person name="Klenk H.-P."/>
            <person name="Eisen J.A."/>
        </authorList>
    </citation>
    <scope>NUCLEOTIDE SEQUENCE [LARGE SCALE GENOMIC DNA]</scope>
    <source>
        <strain evidence="3">DSM 17836 / JCM 10339 / NBRC 14399</strain>
    </source>
</reference>
<dbReference type="AlphaFoldDB" id="D2PN38"/>
<evidence type="ECO:0000259" key="1">
    <source>
        <dbReference type="Pfam" id="PF11716"/>
    </source>
</evidence>
<dbReference type="OrthoDB" id="5118203at2"/>